<dbReference type="InterPro" id="IPR009793">
    <property type="entry name" value="DUF1361"/>
</dbReference>
<comment type="caution">
    <text evidence="2">The sequence shown here is derived from an EMBL/GenBank/DDBJ whole genome shotgun (WGS) entry which is preliminary data.</text>
</comment>
<dbReference type="EMBL" id="LJCR01002046">
    <property type="protein sequence ID" value="KPV49323.1"/>
    <property type="molecule type" value="Genomic_DNA"/>
</dbReference>
<keyword evidence="1" id="KW-0472">Membrane</keyword>
<reference evidence="2 3" key="1">
    <citation type="submission" date="2015-09" db="EMBL/GenBank/DDBJ databases">
        <title>Draft genome sequence of Kouleothrix aurantiaca JCM 19913.</title>
        <authorList>
            <person name="Hemp J."/>
        </authorList>
    </citation>
    <scope>NUCLEOTIDE SEQUENCE [LARGE SCALE GENOMIC DNA]</scope>
    <source>
        <strain evidence="2 3">COM-B</strain>
    </source>
</reference>
<evidence type="ECO:0000256" key="1">
    <source>
        <dbReference type="SAM" id="Phobius"/>
    </source>
</evidence>
<dbReference type="Pfam" id="PF07099">
    <property type="entry name" value="DUF1361"/>
    <property type="match status" value="1"/>
</dbReference>
<feature type="non-terminal residue" evidence="2">
    <location>
        <position position="128"/>
    </location>
</feature>
<feature type="transmembrane region" description="Helical" evidence="1">
    <location>
        <begin position="99"/>
        <end position="122"/>
    </location>
</feature>
<gene>
    <name evidence="2" type="ORF">SE17_33315</name>
</gene>
<keyword evidence="3" id="KW-1185">Reference proteome</keyword>
<proteinExistence type="predicted"/>
<evidence type="ECO:0000313" key="2">
    <source>
        <dbReference type="EMBL" id="KPV49323.1"/>
    </source>
</evidence>
<evidence type="ECO:0008006" key="4">
    <source>
        <dbReference type="Google" id="ProtNLM"/>
    </source>
</evidence>
<keyword evidence="1" id="KW-1133">Transmembrane helix</keyword>
<dbReference type="AlphaFoldDB" id="A0A0P9CUL3"/>
<keyword evidence="1" id="KW-0812">Transmembrane</keyword>
<sequence length="128" mass="14820">MFLKRHSFYALAFGSALTLGLLAARIVRYDRLSLVFLVWNLMLAWVPYLASLWAVASQRRRPQAWWLALPAGALWLLFFPNALYLVTDLVHLRERPPVPLWYDIGLLTTFVLNGCWLAVVSLHHMQEL</sequence>
<feature type="transmembrane region" description="Helical" evidence="1">
    <location>
        <begin position="34"/>
        <end position="55"/>
    </location>
</feature>
<feature type="transmembrane region" description="Helical" evidence="1">
    <location>
        <begin position="67"/>
        <end position="87"/>
    </location>
</feature>
<dbReference type="Proteomes" id="UP000050509">
    <property type="component" value="Unassembled WGS sequence"/>
</dbReference>
<name>A0A0P9CUL3_9CHLR</name>
<accession>A0A0P9CUL3</accession>
<evidence type="ECO:0000313" key="3">
    <source>
        <dbReference type="Proteomes" id="UP000050509"/>
    </source>
</evidence>
<organism evidence="2 3">
    <name type="scientific">Kouleothrix aurantiaca</name>
    <dbReference type="NCBI Taxonomy" id="186479"/>
    <lineage>
        <taxon>Bacteria</taxon>
        <taxon>Bacillati</taxon>
        <taxon>Chloroflexota</taxon>
        <taxon>Chloroflexia</taxon>
        <taxon>Chloroflexales</taxon>
        <taxon>Roseiflexineae</taxon>
        <taxon>Roseiflexaceae</taxon>
        <taxon>Kouleothrix</taxon>
    </lineage>
</organism>
<protein>
    <recommendedName>
        <fullName evidence="4">DUF1361 domain-containing protein</fullName>
    </recommendedName>
</protein>